<keyword evidence="2" id="KW-1133">Transmembrane helix</keyword>
<evidence type="ECO:0000256" key="2">
    <source>
        <dbReference type="SAM" id="Phobius"/>
    </source>
</evidence>
<sequence>MSRPSGDSTGHGMINVVKFKENVREFIKQKINKYGHTGCILVYDKLCKELERFIKDEKNKTLMGQTKEATLLFNINWSNEEEKKFLDSTFQELGFKNLCHKPYLNYTKDIRALILSYLNFCKEKDGRRSVASEKDNFSSCTEYNAWIDKERKKFQVEYLKNSAKITNNKLLKYFRTMNNSDNFVPLQSYISFKLNCAKYTTPSRTKQQKIPGEKSHPVRTQSTRVSDQEQKPEKKNKKVEPKVDVTRGIDINNAQPPKDTKSSGSDTGTTITPTVTQLNNRPTEDTHPISTIPSPIPTLGNNVQNPTEQSRGTPVIQLNPPLPPVTTSDLVRDTPKSSSPDLILSPSTSPPLGPSPPPGSGKDSGPEIVPPSRKAIDSQITTDSSSLPTNTIVSVTSANAETVSTPNISTPLSSIPATVTALDPTIATASDPTTVTASDPTTSKASGPATVTKSARSPDLSPGQAKTPVLDSLVSASPASSTGVSTSTTTSTVTATTTTTARTSDISTTISTVKGPVTSTVQVSSTSLSQDPNLTSSINKPNGSSSTDDNQQTSSYSPKPGETDTTSPVVTNSGDPGNSPTTTLTSGAQEKSNAQIQVPQSPLSISTSQDSAHTRSMTGDTIDNNPQTPTKQMNQQIKRTASQHPAKINVISSVTNKNGDSVNASKDKISSTTTDDSILRNNTNDNSNIIPEGFPPLMHVIPTLLVIMATITTFLLLYK</sequence>
<keyword evidence="2" id="KW-0472">Membrane</keyword>
<evidence type="ECO:0008006" key="5">
    <source>
        <dbReference type="Google" id="ProtNLM"/>
    </source>
</evidence>
<feature type="compositionally biased region" description="Low complexity" evidence="1">
    <location>
        <begin position="474"/>
        <end position="497"/>
    </location>
</feature>
<accession>A0A1A8X976</accession>
<feature type="region of interest" description="Disordered" evidence="1">
    <location>
        <begin position="201"/>
        <end position="372"/>
    </location>
</feature>
<evidence type="ECO:0000313" key="3">
    <source>
        <dbReference type="EMBL" id="SBT01799.1"/>
    </source>
</evidence>
<feature type="compositionally biased region" description="Polar residues" evidence="1">
    <location>
        <begin position="299"/>
        <end position="312"/>
    </location>
</feature>
<dbReference type="AlphaFoldDB" id="A0A1A8X976"/>
<feature type="compositionally biased region" description="Polar residues" evidence="1">
    <location>
        <begin position="430"/>
        <end position="455"/>
    </location>
</feature>
<evidence type="ECO:0000256" key="1">
    <source>
        <dbReference type="SAM" id="MobiDB-lite"/>
    </source>
</evidence>
<reference evidence="4" key="1">
    <citation type="submission" date="2016-05" db="EMBL/GenBank/DDBJ databases">
        <authorList>
            <person name="Naeem Raeece"/>
        </authorList>
    </citation>
    <scope>NUCLEOTIDE SEQUENCE [LARGE SCALE GENOMIC DNA]</scope>
</reference>
<evidence type="ECO:0000313" key="4">
    <source>
        <dbReference type="Proteomes" id="UP000078546"/>
    </source>
</evidence>
<feature type="non-terminal residue" evidence="3">
    <location>
        <position position="719"/>
    </location>
</feature>
<dbReference type="Proteomes" id="UP000078546">
    <property type="component" value="Unassembled WGS sequence"/>
</dbReference>
<feature type="transmembrane region" description="Helical" evidence="2">
    <location>
        <begin position="697"/>
        <end position="718"/>
    </location>
</feature>
<gene>
    <name evidence="3" type="ORF">POVCU1_069610</name>
</gene>
<feature type="region of interest" description="Disordered" evidence="1">
    <location>
        <begin position="657"/>
        <end position="677"/>
    </location>
</feature>
<keyword evidence="2" id="KW-0812">Transmembrane</keyword>
<dbReference type="EMBL" id="FLQV01002744">
    <property type="protein sequence ID" value="SBT01799.1"/>
    <property type="molecule type" value="Genomic_DNA"/>
</dbReference>
<feature type="compositionally biased region" description="Low complexity" evidence="1">
    <location>
        <begin position="544"/>
        <end position="557"/>
    </location>
</feature>
<protein>
    <recommendedName>
        <fullName evidence="5">PIR Superfamily Protein</fullName>
    </recommendedName>
</protein>
<feature type="compositionally biased region" description="Basic and acidic residues" evidence="1">
    <location>
        <begin position="226"/>
        <end position="247"/>
    </location>
</feature>
<feature type="region of interest" description="Disordered" evidence="1">
    <location>
        <begin position="430"/>
        <end position="497"/>
    </location>
</feature>
<proteinExistence type="predicted"/>
<feature type="compositionally biased region" description="Pro residues" evidence="1">
    <location>
        <begin position="348"/>
        <end position="359"/>
    </location>
</feature>
<feature type="compositionally biased region" description="Low complexity" evidence="1">
    <location>
        <begin position="336"/>
        <end position="347"/>
    </location>
</feature>
<organism evidence="3 4">
    <name type="scientific">Plasmodium ovale curtisi</name>
    <dbReference type="NCBI Taxonomy" id="864141"/>
    <lineage>
        <taxon>Eukaryota</taxon>
        <taxon>Sar</taxon>
        <taxon>Alveolata</taxon>
        <taxon>Apicomplexa</taxon>
        <taxon>Aconoidasida</taxon>
        <taxon>Haemosporida</taxon>
        <taxon>Plasmodiidae</taxon>
        <taxon>Plasmodium</taxon>
        <taxon>Plasmodium (Plasmodium)</taxon>
    </lineage>
</organism>
<name>A0A1A8X976_PLAOA</name>
<feature type="compositionally biased region" description="Polar residues" evidence="1">
    <location>
        <begin position="563"/>
        <end position="634"/>
    </location>
</feature>
<feature type="region of interest" description="Disordered" evidence="1">
    <location>
        <begin position="522"/>
        <end position="634"/>
    </location>
</feature>
<feature type="compositionally biased region" description="Polar residues" evidence="1">
    <location>
        <begin position="531"/>
        <end position="543"/>
    </location>
</feature>
<feature type="compositionally biased region" description="Low complexity" evidence="1">
    <location>
        <begin position="262"/>
        <end position="276"/>
    </location>
</feature>